<evidence type="ECO:0000313" key="17">
    <source>
        <dbReference type="EMBL" id="CAH0564012.1"/>
    </source>
</evidence>
<dbReference type="PANTHER" id="PTHR16036:SF2">
    <property type="entry name" value="TRNA ENDONUCLEASE ANKZF1"/>
    <property type="match status" value="1"/>
</dbReference>
<dbReference type="PANTHER" id="PTHR16036">
    <property type="entry name" value="ANKYRIN REPEAT AND ZINC FINGER DOMAIN-CONTAINING PROTEIN 1"/>
    <property type="match status" value="1"/>
</dbReference>
<dbReference type="InterPro" id="IPR041540">
    <property type="entry name" value="VATC"/>
</dbReference>
<dbReference type="Gene3D" id="1.25.40.20">
    <property type="entry name" value="Ankyrin repeat-containing domain"/>
    <property type="match status" value="1"/>
</dbReference>
<evidence type="ECO:0000256" key="7">
    <source>
        <dbReference type="ARBA" id="ARBA00022759"/>
    </source>
</evidence>
<accession>A0A9P0BJG8</accession>
<sequence length="650" mass="75387">MMESTNIFDKKFQKLIDETVKVIQLEKNDTDFKIERPHFHAVKEETEKLSCSYCKVKFDDLIQQREHYKLDWHRYNLKQSLVSKQPISEEEFFEKNDRDGVSSISGSDSEKEDTIDTLATAQGKIFLQNDSKTVFSLYRCLILEKKEEITEKNIHYRLKETCINNTQWCILMLGGGHFAGAIFQNNAPILHKTFHCYTVRAGQGGSQSSRDGRSNSQPKSAGASLRRYNEQALIQHVKGIVEVWSEEIKKCSLISYRASGPYNRAVLFGGNAPLLDRADPRLRTIPFSTRRATYTEVQRVYNVLTSIQIYESLDEAQLHFGKQKTPETDPKKARAKSACINRAKSRERVDRPLPVEELSDSSDCEDLNDSTYEIVEETVDFKELLEGLEDTRVFAKKSKKKKPKKSKAKKLREKTELYKKKILDVLFQGNLVILKEKLEEYLHKDQNEDNEEKPSPEQLKNDFFNEILDDSGNSLLHVAALNEHEEIMEYLLQNGADPCRKNKNQHTAYTCTQSKEIRDVLRKFARDNPEKYNYNKAQIPINTLTEDEIADKKRNQRKLKREKEKEKKKENEVKKKEQHEKDRFLQLSDREKRALAAERRILNQSGVVISRCFLCASDMSGKVPFEYLGNRFCSIDCLKAHRLQSPLVLS</sequence>
<feature type="region of interest" description="Disordered" evidence="15">
    <location>
        <begin position="555"/>
        <end position="583"/>
    </location>
</feature>
<dbReference type="InterPro" id="IPR041175">
    <property type="entry name" value="VLRF1/Vms1"/>
</dbReference>
<evidence type="ECO:0000256" key="1">
    <source>
        <dbReference type="ARBA" id="ARBA00004496"/>
    </source>
</evidence>
<comment type="subcellular location">
    <subcellularLocation>
        <location evidence="1">Cytoplasm</location>
    </subcellularLocation>
</comment>
<evidence type="ECO:0000256" key="8">
    <source>
        <dbReference type="ARBA" id="ARBA00022771"/>
    </source>
</evidence>
<evidence type="ECO:0000256" key="9">
    <source>
        <dbReference type="ARBA" id="ARBA00022801"/>
    </source>
</evidence>
<dbReference type="PROSITE" id="PS52044">
    <property type="entry name" value="VLRF1"/>
    <property type="match status" value="1"/>
</dbReference>
<keyword evidence="12" id="KW-0175">Coiled coil</keyword>
<evidence type="ECO:0000256" key="13">
    <source>
        <dbReference type="PROSITE-ProRule" id="PRU00023"/>
    </source>
</evidence>
<keyword evidence="9 14" id="KW-0378">Hydrolase</keyword>
<feature type="domain" description="VLRF1" evidence="16">
    <location>
        <begin position="164"/>
        <end position="307"/>
    </location>
</feature>
<dbReference type="InterPro" id="IPR047139">
    <property type="entry name" value="ANKZ1/VMS1"/>
</dbReference>
<dbReference type="GO" id="GO:0008270">
    <property type="term" value="F:zinc ion binding"/>
    <property type="evidence" value="ECO:0007669"/>
    <property type="project" value="UniProtKB-KW"/>
</dbReference>
<dbReference type="GO" id="GO:0005737">
    <property type="term" value="C:cytoplasm"/>
    <property type="evidence" value="ECO:0007669"/>
    <property type="project" value="UniProtKB-SubCell"/>
</dbReference>
<dbReference type="Proteomes" id="UP001154078">
    <property type="component" value="Chromosome 9"/>
</dbReference>
<evidence type="ECO:0000256" key="5">
    <source>
        <dbReference type="ARBA" id="ARBA00022723"/>
    </source>
</evidence>
<dbReference type="InterPro" id="IPR036770">
    <property type="entry name" value="Ankyrin_rpt-contain_sf"/>
</dbReference>
<protein>
    <recommendedName>
        <fullName evidence="16">VLRF1 domain-containing protein</fullName>
    </recommendedName>
</protein>
<keyword evidence="18" id="KW-1185">Reference proteome</keyword>
<dbReference type="PROSITE" id="PS50088">
    <property type="entry name" value="ANK_REPEAT"/>
    <property type="match status" value="1"/>
</dbReference>
<keyword evidence="11 13" id="KW-0040">ANK repeat</keyword>
<organism evidence="17 18">
    <name type="scientific">Brassicogethes aeneus</name>
    <name type="common">Rape pollen beetle</name>
    <name type="synonym">Meligethes aeneus</name>
    <dbReference type="NCBI Taxonomy" id="1431903"/>
    <lineage>
        <taxon>Eukaryota</taxon>
        <taxon>Metazoa</taxon>
        <taxon>Ecdysozoa</taxon>
        <taxon>Arthropoda</taxon>
        <taxon>Hexapoda</taxon>
        <taxon>Insecta</taxon>
        <taxon>Pterygota</taxon>
        <taxon>Neoptera</taxon>
        <taxon>Endopterygota</taxon>
        <taxon>Coleoptera</taxon>
        <taxon>Polyphaga</taxon>
        <taxon>Cucujiformia</taxon>
        <taxon>Nitidulidae</taxon>
        <taxon>Meligethinae</taxon>
        <taxon>Brassicogethes</taxon>
    </lineage>
</organism>
<keyword evidence="10" id="KW-0862">Zinc</keyword>
<dbReference type="SMART" id="SM00248">
    <property type="entry name" value="ANK"/>
    <property type="match status" value="1"/>
</dbReference>
<feature type="active site" evidence="14">
    <location>
        <position position="207"/>
    </location>
</feature>
<evidence type="ECO:0000259" key="16">
    <source>
        <dbReference type="PROSITE" id="PS52044"/>
    </source>
</evidence>
<evidence type="ECO:0000256" key="11">
    <source>
        <dbReference type="ARBA" id="ARBA00023043"/>
    </source>
</evidence>
<comment type="similarity">
    <text evidence="2 14">Belongs to the ANKZF1/VMS1 family.</text>
</comment>
<evidence type="ECO:0000256" key="2">
    <source>
        <dbReference type="ARBA" id="ARBA00009262"/>
    </source>
</evidence>
<keyword evidence="3 14" id="KW-0963">Cytoplasm</keyword>
<evidence type="ECO:0000256" key="12">
    <source>
        <dbReference type="ARBA" id="ARBA00023054"/>
    </source>
</evidence>
<dbReference type="GO" id="GO:0016787">
    <property type="term" value="F:hydrolase activity"/>
    <property type="evidence" value="ECO:0007669"/>
    <property type="project" value="UniProtKB-KW"/>
</dbReference>
<proteinExistence type="inferred from homology"/>
<dbReference type="InterPro" id="IPR002110">
    <property type="entry name" value="Ankyrin_rpt"/>
</dbReference>
<keyword evidence="6" id="KW-0677">Repeat</keyword>
<dbReference type="Pfam" id="PF18826">
    <property type="entry name" value="bVLRF1"/>
    <property type="match status" value="1"/>
</dbReference>
<evidence type="ECO:0000256" key="4">
    <source>
        <dbReference type="ARBA" id="ARBA00022722"/>
    </source>
</evidence>
<feature type="repeat" description="ANK" evidence="13">
    <location>
        <begin position="471"/>
        <end position="503"/>
    </location>
</feature>
<keyword evidence="8" id="KW-0863">Zinc-finger</keyword>
<dbReference type="GO" id="GO:0036503">
    <property type="term" value="P:ERAD pathway"/>
    <property type="evidence" value="ECO:0007669"/>
    <property type="project" value="TreeGrafter"/>
</dbReference>
<evidence type="ECO:0000256" key="10">
    <source>
        <dbReference type="ARBA" id="ARBA00022833"/>
    </source>
</evidence>
<dbReference type="EMBL" id="OV121140">
    <property type="protein sequence ID" value="CAH0564012.1"/>
    <property type="molecule type" value="Genomic_DNA"/>
</dbReference>
<keyword evidence="4 14" id="KW-0540">Nuclease</keyword>
<dbReference type="AlphaFoldDB" id="A0A9P0BJG8"/>
<evidence type="ECO:0000313" key="18">
    <source>
        <dbReference type="Proteomes" id="UP001154078"/>
    </source>
</evidence>
<dbReference type="OrthoDB" id="429841at2759"/>
<evidence type="ECO:0000256" key="14">
    <source>
        <dbReference type="PROSITE-ProRule" id="PRU01389"/>
    </source>
</evidence>
<feature type="compositionally biased region" description="Basic and acidic residues" evidence="15">
    <location>
        <begin position="561"/>
        <end position="583"/>
    </location>
</feature>
<evidence type="ECO:0000256" key="6">
    <source>
        <dbReference type="ARBA" id="ARBA00022737"/>
    </source>
</evidence>
<dbReference type="PROSITE" id="PS50297">
    <property type="entry name" value="ANK_REP_REGION"/>
    <property type="match status" value="1"/>
</dbReference>
<dbReference type="Pfam" id="PF18716">
    <property type="entry name" value="VATC"/>
    <property type="match status" value="1"/>
</dbReference>
<dbReference type="GO" id="GO:0004519">
    <property type="term" value="F:endonuclease activity"/>
    <property type="evidence" value="ECO:0007669"/>
    <property type="project" value="UniProtKB-KW"/>
</dbReference>
<keyword evidence="5" id="KW-0479">Metal-binding</keyword>
<gene>
    <name evidence="17" type="ORF">MELIAE_LOCUS12654</name>
</gene>
<name>A0A9P0BJG8_BRAAE</name>
<dbReference type="SUPFAM" id="SSF48403">
    <property type="entry name" value="Ankyrin repeat"/>
    <property type="match status" value="1"/>
</dbReference>
<evidence type="ECO:0000256" key="15">
    <source>
        <dbReference type="SAM" id="MobiDB-lite"/>
    </source>
</evidence>
<reference evidence="17" key="1">
    <citation type="submission" date="2021-12" db="EMBL/GenBank/DDBJ databases">
        <authorList>
            <person name="King R."/>
        </authorList>
    </citation>
    <scope>NUCLEOTIDE SEQUENCE</scope>
</reference>
<keyword evidence="7 14" id="KW-0255">Endonuclease</keyword>
<comment type="domain">
    <text evidence="14">The VLRF1 domain mediates binding to the 60S ribosomal subunit.</text>
</comment>
<feature type="compositionally biased region" description="Low complexity" evidence="15">
    <location>
        <begin position="206"/>
        <end position="217"/>
    </location>
</feature>
<feature type="region of interest" description="Disordered" evidence="15">
    <location>
        <begin position="203"/>
        <end position="224"/>
    </location>
</feature>
<dbReference type="Pfam" id="PF00023">
    <property type="entry name" value="Ank"/>
    <property type="match status" value="1"/>
</dbReference>
<evidence type="ECO:0000256" key="3">
    <source>
        <dbReference type="ARBA" id="ARBA00022490"/>
    </source>
</evidence>